<gene>
    <name evidence="3" type="ORF">COV04_02735</name>
</gene>
<evidence type="ECO:0000256" key="1">
    <source>
        <dbReference type="SAM" id="MobiDB-lite"/>
    </source>
</evidence>
<proteinExistence type="predicted"/>
<keyword evidence="2" id="KW-1133">Transmembrane helix</keyword>
<comment type="caution">
    <text evidence="3">The sequence shown here is derived from an EMBL/GenBank/DDBJ whole genome shotgun (WGS) entry which is preliminary data.</text>
</comment>
<feature type="region of interest" description="Disordered" evidence="1">
    <location>
        <begin position="94"/>
        <end position="116"/>
    </location>
</feature>
<keyword evidence="2" id="KW-0812">Transmembrane</keyword>
<feature type="transmembrane region" description="Helical" evidence="2">
    <location>
        <begin position="12"/>
        <end position="32"/>
    </location>
</feature>
<evidence type="ECO:0000313" key="4">
    <source>
        <dbReference type="Proteomes" id="UP000231152"/>
    </source>
</evidence>
<keyword evidence="2" id="KW-0472">Membrane</keyword>
<evidence type="ECO:0000256" key="2">
    <source>
        <dbReference type="SAM" id="Phobius"/>
    </source>
</evidence>
<name>A0A2M8LEM9_9BACT</name>
<sequence length="116" mass="12962">MKLPINYIIKYSRVAIGMAMMAIFAGVVWFLYQNVYQPLTQATFLAELESRVALVGVNKNDLKEVLETIKTNAHPPEIDWTQTRNPFIEGQILNTDTSSQLGGTTLPTEAPLPKQP</sequence>
<dbReference type="Proteomes" id="UP000231152">
    <property type="component" value="Unassembled WGS sequence"/>
</dbReference>
<evidence type="ECO:0000313" key="3">
    <source>
        <dbReference type="EMBL" id="PJE75836.1"/>
    </source>
</evidence>
<accession>A0A2M8LEM9</accession>
<feature type="compositionally biased region" description="Polar residues" evidence="1">
    <location>
        <begin position="94"/>
        <end position="107"/>
    </location>
</feature>
<dbReference type="AlphaFoldDB" id="A0A2M8LEM9"/>
<dbReference type="EMBL" id="PFET01000009">
    <property type="protein sequence ID" value="PJE75836.1"/>
    <property type="molecule type" value="Genomic_DNA"/>
</dbReference>
<reference evidence="3 4" key="1">
    <citation type="submission" date="2017-09" db="EMBL/GenBank/DDBJ databases">
        <title>Depth-based differentiation of microbial function through sediment-hosted aquifers and enrichment of novel symbionts in the deep terrestrial subsurface.</title>
        <authorList>
            <person name="Probst A.J."/>
            <person name="Ladd B."/>
            <person name="Jarett J.K."/>
            <person name="Geller-Mcgrath D.E."/>
            <person name="Sieber C.M."/>
            <person name="Emerson J.B."/>
            <person name="Anantharaman K."/>
            <person name="Thomas B.C."/>
            <person name="Malmstrom R."/>
            <person name="Stieglmeier M."/>
            <person name="Klingl A."/>
            <person name="Woyke T."/>
            <person name="Ryan C.M."/>
            <person name="Banfield J.F."/>
        </authorList>
    </citation>
    <scope>NUCLEOTIDE SEQUENCE [LARGE SCALE GENOMIC DNA]</scope>
    <source>
        <strain evidence="3">CG10_big_fil_rev_8_21_14_0_10_48_11</strain>
    </source>
</reference>
<organism evidence="3 4">
    <name type="scientific">Candidatus Uhrbacteria bacterium CG10_big_fil_rev_8_21_14_0_10_48_11</name>
    <dbReference type="NCBI Taxonomy" id="1975037"/>
    <lineage>
        <taxon>Bacteria</taxon>
        <taxon>Candidatus Uhriibacteriota</taxon>
    </lineage>
</organism>
<protein>
    <submittedName>
        <fullName evidence="3">Uncharacterized protein</fullName>
    </submittedName>
</protein>